<evidence type="ECO:0000313" key="2">
    <source>
        <dbReference type="EMBL" id="ACL25962.1"/>
    </source>
</evidence>
<reference evidence="7" key="1">
    <citation type="submission" date="2008-12" db="EMBL/GenBank/DDBJ databases">
        <title>Complete sequence of Chloroflexus aggregans DSM 9485.</title>
        <authorList>
            <consortium name="US DOE Joint Genome Institute"/>
            <person name="Lucas S."/>
            <person name="Copeland A."/>
            <person name="Lapidus A."/>
            <person name="Glavina del Rio T."/>
            <person name="Dalin E."/>
            <person name="Tice H."/>
            <person name="Pitluck S."/>
            <person name="Foster B."/>
            <person name="Larimer F."/>
            <person name="Land M."/>
            <person name="Hauser L."/>
            <person name="Kyrpides N."/>
            <person name="Mikhailova N."/>
            <person name="Bryant D.A."/>
            <person name="Richardson P."/>
        </authorList>
    </citation>
    <scope>NUCLEOTIDE SEQUENCE [LARGE SCALE GENOMIC DNA]</scope>
    <source>
        <strain evidence="7">MD-66 / DSM 9485</strain>
    </source>
</reference>
<evidence type="ECO:0000313" key="3">
    <source>
        <dbReference type="EMBL" id="ACL25963.1"/>
    </source>
</evidence>
<evidence type="ECO:0000313" key="7">
    <source>
        <dbReference type="Proteomes" id="UP000002508"/>
    </source>
</evidence>
<dbReference type="KEGG" id="cag:Cagg_3108"/>
<evidence type="ECO:0000313" key="6">
    <source>
        <dbReference type="EMBL" id="ACL25966.1"/>
    </source>
</evidence>
<name>B8G7C7_CHLAD</name>
<dbReference type="Proteomes" id="UP000002508">
    <property type="component" value="Chromosome"/>
</dbReference>
<evidence type="ECO:0000313" key="5">
    <source>
        <dbReference type="EMBL" id="ACL25965.1"/>
    </source>
</evidence>
<dbReference type="KEGG" id="cag:Cagg_3107"/>
<dbReference type="EMBL" id="CP001337">
    <property type="protein sequence ID" value="ACL25964.1"/>
    <property type="molecule type" value="Genomic_DNA"/>
</dbReference>
<dbReference type="KEGG" id="cag:Cagg_3104"/>
<dbReference type="EMBL" id="CP001337">
    <property type="protein sequence ID" value="ACL25963.1"/>
    <property type="molecule type" value="Genomic_DNA"/>
</dbReference>
<dbReference type="EMBL" id="CP001337">
    <property type="protein sequence ID" value="ACL25962.1"/>
    <property type="molecule type" value="Genomic_DNA"/>
</dbReference>
<feature type="region of interest" description="Disordered" evidence="1">
    <location>
        <begin position="20"/>
        <end position="45"/>
    </location>
</feature>
<keyword evidence="7" id="KW-1185">Reference proteome</keyword>
<evidence type="ECO:0000313" key="4">
    <source>
        <dbReference type="EMBL" id="ACL25964.1"/>
    </source>
</evidence>
<dbReference type="KEGG" id="cag:Cagg_3106"/>
<dbReference type="EMBL" id="CP001337">
    <property type="protein sequence ID" value="ACL25965.1"/>
    <property type="molecule type" value="Genomic_DNA"/>
</dbReference>
<dbReference type="HOGENOM" id="CLU_3197714_0_0_0"/>
<dbReference type="STRING" id="326427.Cagg_3104"/>
<dbReference type="KEGG" id="cag:Cagg_3105"/>
<protein>
    <submittedName>
        <fullName evidence="2">Uncharacterized protein</fullName>
    </submittedName>
</protein>
<accession>B8G7C7</accession>
<sequence>MIAPDPVAFTHPLLAVGAGDTQQVSGTGSAGRHTSQERAITQAVR</sequence>
<dbReference type="EMBL" id="CP001337">
    <property type="protein sequence ID" value="ACL25966.1"/>
    <property type="molecule type" value="Genomic_DNA"/>
</dbReference>
<evidence type="ECO:0000256" key="1">
    <source>
        <dbReference type="SAM" id="MobiDB-lite"/>
    </source>
</evidence>
<gene>
    <name evidence="2" type="ordered locus">Cagg_3104</name>
    <name evidence="3" type="ordered locus">Cagg_3105</name>
    <name evidence="4" type="ordered locus">Cagg_3106</name>
    <name evidence="5" type="ordered locus">Cagg_3107</name>
    <name evidence="6" type="ordered locus">Cagg_3108</name>
</gene>
<dbReference type="AlphaFoldDB" id="B8G7C7"/>
<organism evidence="2 7">
    <name type="scientific">Chloroflexus aggregans (strain MD-66 / DSM 9485)</name>
    <dbReference type="NCBI Taxonomy" id="326427"/>
    <lineage>
        <taxon>Bacteria</taxon>
        <taxon>Bacillati</taxon>
        <taxon>Chloroflexota</taxon>
        <taxon>Chloroflexia</taxon>
        <taxon>Chloroflexales</taxon>
        <taxon>Chloroflexineae</taxon>
        <taxon>Chloroflexaceae</taxon>
        <taxon>Chloroflexus</taxon>
    </lineage>
</organism>
<proteinExistence type="predicted"/>